<evidence type="ECO:0000313" key="2">
    <source>
        <dbReference type="Proteomes" id="UP001500908"/>
    </source>
</evidence>
<comment type="caution">
    <text evidence="1">The sequence shown here is derived from an EMBL/GenBank/DDBJ whole genome shotgun (WGS) entry which is preliminary data.</text>
</comment>
<proteinExistence type="predicted"/>
<keyword evidence="2" id="KW-1185">Reference proteome</keyword>
<gene>
    <name evidence="1" type="ORF">GCM10022402_27860</name>
</gene>
<protein>
    <submittedName>
        <fullName evidence="1">Uncharacterized protein</fullName>
    </submittedName>
</protein>
<evidence type="ECO:0000313" key="1">
    <source>
        <dbReference type="EMBL" id="GAA3746772.1"/>
    </source>
</evidence>
<sequence length="193" mass="21076">MHPVAEFALDSESLLERAPRFAGVAGLAQRLADIAQHQRFPARLVEVAEDREALPEVGNGIVETAPPQPQQTKGVGRHGLPEPVADLAADLQRDQVVLLHLGQPARLEVRLAEAFQHLRLAVAVPRGTSRRQPDLSRGEPVLEHVLVHEDAAEHSRELPGRLVQAVLARGPRGRDQVVAFHLDTAHGRFTLQG</sequence>
<name>A0ABP7FS17_9ACTN</name>
<reference evidence="2" key="1">
    <citation type="journal article" date="2019" name="Int. J. Syst. Evol. Microbiol.">
        <title>The Global Catalogue of Microorganisms (GCM) 10K type strain sequencing project: providing services to taxonomists for standard genome sequencing and annotation.</title>
        <authorList>
            <consortium name="The Broad Institute Genomics Platform"/>
            <consortium name="The Broad Institute Genome Sequencing Center for Infectious Disease"/>
            <person name="Wu L."/>
            <person name="Ma J."/>
        </authorList>
    </citation>
    <scope>NUCLEOTIDE SEQUENCE [LARGE SCALE GENOMIC DNA]</scope>
    <source>
        <strain evidence="2">JCM 17137</strain>
    </source>
</reference>
<accession>A0ABP7FS17</accession>
<dbReference type="EMBL" id="BAABDD010000011">
    <property type="protein sequence ID" value="GAA3746772.1"/>
    <property type="molecule type" value="Genomic_DNA"/>
</dbReference>
<organism evidence="1 2">
    <name type="scientific">Salinactinospora qingdaonensis</name>
    <dbReference type="NCBI Taxonomy" id="702744"/>
    <lineage>
        <taxon>Bacteria</taxon>
        <taxon>Bacillati</taxon>
        <taxon>Actinomycetota</taxon>
        <taxon>Actinomycetes</taxon>
        <taxon>Streptosporangiales</taxon>
        <taxon>Nocardiopsidaceae</taxon>
        <taxon>Salinactinospora</taxon>
    </lineage>
</organism>
<dbReference type="Proteomes" id="UP001500908">
    <property type="component" value="Unassembled WGS sequence"/>
</dbReference>